<accession>W4K4N1</accession>
<evidence type="ECO:0000313" key="2">
    <source>
        <dbReference type="EMBL" id="ETW80300.1"/>
    </source>
</evidence>
<evidence type="ECO:0000313" key="3">
    <source>
        <dbReference type="Proteomes" id="UP000030671"/>
    </source>
</evidence>
<dbReference type="Pfam" id="PF14214">
    <property type="entry name" value="Helitron_like_N"/>
    <property type="match status" value="1"/>
</dbReference>
<dbReference type="EMBL" id="KI925459">
    <property type="protein sequence ID" value="ETW80300.1"/>
    <property type="molecule type" value="Genomic_DNA"/>
</dbReference>
<organism evidence="2 3">
    <name type="scientific">Heterobasidion irregulare (strain TC 32-1)</name>
    <dbReference type="NCBI Taxonomy" id="747525"/>
    <lineage>
        <taxon>Eukaryota</taxon>
        <taxon>Fungi</taxon>
        <taxon>Dikarya</taxon>
        <taxon>Basidiomycota</taxon>
        <taxon>Agaricomycotina</taxon>
        <taxon>Agaricomycetes</taxon>
        <taxon>Russulales</taxon>
        <taxon>Bondarzewiaceae</taxon>
        <taxon>Heterobasidion</taxon>
        <taxon>Heterobasidion annosum species complex</taxon>
    </lineage>
</organism>
<dbReference type="eggNOG" id="KOG0987">
    <property type="taxonomic scope" value="Eukaryota"/>
</dbReference>
<dbReference type="OrthoDB" id="3366231at2759"/>
<dbReference type="InParanoid" id="W4K4N1"/>
<dbReference type="RefSeq" id="XP_009546882.1">
    <property type="nucleotide sequence ID" value="XM_009548587.1"/>
</dbReference>
<dbReference type="InterPro" id="IPR025476">
    <property type="entry name" value="Helitron_helicase-like"/>
</dbReference>
<sequence>CAHCNALHFKGERLVRSGIRNPRFGMCCLQGKISLPLLPEPPNTLRKLLMDPSTRSRNFRTQIRQYNSAFAFTSVALKLDENLLNRSGPYSFRLHGALSHRMGSLLPDDGQQPSYAQLYIHDPQAALATRSLRNPNLDHTILTELQAMLHEVNPYVPLYKQAYEILHDKPPDEQANISARIVVEPNTDHRRYNMPLVDEVAAVIPGSGEEVTREHRDIIVWLRGGHLQRISHLNPVYSPLHYILMFSHGEQGWHTKIPVTGDPDQRTRSPWVSQRCYYAYRLHPRILEPDTIFRCGRLFQQYVVDAWASIETSNLHWVRTHQKDIRADTYQGIRDAVNNADVNPDLAQQGTRIILPSTHSGSARHMYQLFQDSMSICRHCRKPDLFLTMTANPNWPEIQQALLELDHPIGNDPNNPPKRQTAADRPDIVARVFNQKKNALLKEIK</sequence>
<dbReference type="STRING" id="747525.W4K4N1"/>
<dbReference type="PANTHER" id="PTHR45786">
    <property type="entry name" value="DNA BINDING PROTEIN-LIKE"/>
    <property type="match status" value="1"/>
</dbReference>
<feature type="non-terminal residue" evidence="2">
    <location>
        <position position="445"/>
    </location>
</feature>
<dbReference type="GeneID" id="20668705"/>
<feature type="domain" description="Helitron helicase-like" evidence="1">
    <location>
        <begin position="277"/>
        <end position="444"/>
    </location>
</feature>
<dbReference type="AlphaFoldDB" id="W4K4N1"/>
<keyword evidence="3" id="KW-1185">Reference proteome</keyword>
<evidence type="ECO:0000259" key="1">
    <source>
        <dbReference type="Pfam" id="PF14214"/>
    </source>
</evidence>
<dbReference type="KEGG" id="hir:HETIRDRAFT_22960"/>
<protein>
    <recommendedName>
        <fullName evidence="1">Helitron helicase-like domain-containing protein</fullName>
    </recommendedName>
</protein>
<proteinExistence type="predicted"/>
<dbReference type="PANTHER" id="PTHR45786:SF74">
    <property type="entry name" value="ATP-DEPENDENT DNA HELICASE"/>
    <property type="match status" value="1"/>
</dbReference>
<name>W4K4N1_HETIT</name>
<dbReference type="Proteomes" id="UP000030671">
    <property type="component" value="Unassembled WGS sequence"/>
</dbReference>
<reference evidence="2 3" key="1">
    <citation type="journal article" date="2012" name="New Phytol.">
        <title>Insight into trade-off between wood decay and parasitism from the genome of a fungal forest pathogen.</title>
        <authorList>
            <person name="Olson A."/>
            <person name="Aerts A."/>
            <person name="Asiegbu F."/>
            <person name="Belbahri L."/>
            <person name="Bouzid O."/>
            <person name="Broberg A."/>
            <person name="Canback B."/>
            <person name="Coutinho P.M."/>
            <person name="Cullen D."/>
            <person name="Dalman K."/>
            <person name="Deflorio G."/>
            <person name="van Diepen L.T."/>
            <person name="Dunand C."/>
            <person name="Duplessis S."/>
            <person name="Durling M."/>
            <person name="Gonthier P."/>
            <person name="Grimwood J."/>
            <person name="Fossdal C.G."/>
            <person name="Hansson D."/>
            <person name="Henrissat B."/>
            <person name="Hietala A."/>
            <person name="Himmelstrand K."/>
            <person name="Hoffmeister D."/>
            <person name="Hogberg N."/>
            <person name="James T.Y."/>
            <person name="Karlsson M."/>
            <person name="Kohler A."/>
            <person name="Kues U."/>
            <person name="Lee Y.H."/>
            <person name="Lin Y.C."/>
            <person name="Lind M."/>
            <person name="Lindquist E."/>
            <person name="Lombard V."/>
            <person name="Lucas S."/>
            <person name="Lunden K."/>
            <person name="Morin E."/>
            <person name="Murat C."/>
            <person name="Park J."/>
            <person name="Raffaello T."/>
            <person name="Rouze P."/>
            <person name="Salamov A."/>
            <person name="Schmutz J."/>
            <person name="Solheim H."/>
            <person name="Stahlberg J."/>
            <person name="Velez H."/>
            <person name="de Vries R.P."/>
            <person name="Wiebenga A."/>
            <person name="Woodward S."/>
            <person name="Yakovlev I."/>
            <person name="Garbelotto M."/>
            <person name="Martin F."/>
            <person name="Grigoriev I.V."/>
            <person name="Stenlid J."/>
        </authorList>
    </citation>
    <scope>NUCLEOTIDE SEQUENCE [LARGE SCALE GENOMIC DNA]</scope>
    <source>
        <strain evidence="2 3">TC 32-1</strain>
    </source>
</reference>
<feature type="non-terminal residue" evidence="2">
    <location>
        <position position="1"/>
    </location>
</feature>
<gene>
    <name evidence="2" type="ORF">HETIRDRAFT_22960</name>
</gene>
<dbReference type="HOGENOM" id="CLU_001324_5_7_1"/>